<dbReference type="Pfam" id="PF00107">
    <property type="entry name" value="ADH_zinc_N"/>
    <property type="match status" value="1"/>
</dbReference>
<sequence>MSVEHDEPARWPTGEMAGLQFVAAGRAEWMRVPVPGERTGHVLVEVERLGICGTDEHLHSGHSAYIRSGLTTYPFQPGHEFVGRVVAVAPGVRSVAVGDRVVGEPFLPCLACPVCRSGAINLCPNRAEQGVRGNVPGAAARYVRTPAANLAVVPEGVGPDAAVLAEPSVTALGALEAIRVMPGDEVAVIGTGTIGLLVVQIASALGARVTAVGIDEHGLARAEECGAVAIARPEEAPSDRFDATVEASGATPALLTASRITGPGGRIAQVGIPGGADVPVDGSSIVAKGLTITGVLGGVAHLSRAVGLIAAGVIRPELLIRHVIGWEDAPDAFGVPAGDAKPKVLVDLSALARDDAAALGVGVGAGRGIA</sequence>
<evidence type="ECO:0000259" key="7">
    <source>
        <dbReference type="Pfam" id="PF08240"/>
    </source>
</evidence>
<dbReference type="InterPro" id="IPR011032">
    <property type="entry name" value="GroES-like_sf"/>
</dbReference>
<gene>
    <name evidence="8" type="ORF">ABFY20_02590</name>
</gene>
<dbReference type="InterPro" id="IPR013149">
    <property type="entry name" value="ADH-like_C"/>
</dbReference>
<evidence type="ECO:0000256" key="2">
    <source>
        <dbReference type="ARBA" id="ARBA00022723"/>
    </source>
</evidence>
<accession>A0AB39BIM8</accession>
<organism evidence="8">
    <name type="scientific">Herbiconiux sp. A18JL235</name>
    <dbReference type="NCBI Taxonomy" id="3152363"/>
    <lineage>
        <taxon>Bacteria</taxon>
        <taxon>Bacillati</taxon>
        <taxon>Actinomycetota</taxon>
        <taxon>Actinomycetes</taxon>
        <taxon>Micrococcales</taxon>
        <taxon>Microbacteriaceae</taxon>
        <taxon>Herbiconiux</taxon>
    </lineage>
</organism>
<evidence type="ECO:0000256" key="3">
    <source>
        <dbReference type="ARBA" id="ARBA00022833"/>
    </source>
</evidence>
<comment type="similarity">
    <text evidence="5">Belongs to the zinc-containing alcohol dehydrogenase family.</text>
</comment>
<dbReference type="EMBL" id="CP162511">
    <property type="protein sequence ID" value="XDI06006.1"/>
    <property type="molecule type" value="Genomic_DNA"/>
</dbReference>
<dbReference type="PANTHER" id="PTHR43401:SF2">
    <property type="entry name" value="L-THREONINE 3-DEHYDROGENASE"/>
    <property type="match status" value="1"/>
</dbReference>
<evidence type="ECO:0000256" key="5">
    <source>
        <dbReference type="RuleBase" id="RU361277"/>
    </source>
</evidence>
<dbReference type="InterPro" id="IPR013154">
    <property type="entry name" value="ADH-like_N"/>
</dbReference>
<feature type="domain" description="Alcohol dehydrogenase-like N-terminal" evidence="7">
    <location>
        <begin position="40"/>
        <end position="154"/>
    </location>
</feature>
<evidence type="ECO:0000256" key="1">
    <source>
        <dbReference type="ARBA" id="ARBA00001947"/>
    </source>
</evidence>
<protein>
    <submittedName>
        <fullName evidence="8">Zinc-binding dehydrogenase</fullName>
    </submittedName>
</protein>
<proteinExistence type="inferred from homology"/>
<keyword evidence="3 5" id="KW-0862">Zinc</keyword>
<dbReference type="GO" id="GO:0008270">
    <property type="term" value="F:zinc ion binding"/>
    <property type="evidence" value="ECO:0007669"/>
    <property type="project" value="InterPro"/>
</dbReference>
<dbReference type="RefSeq" id="WP_368498395.1">
    <property type="nucleotide sequence ID" value="NZ_CP162511.1"/>
</dbReference>
<dbReference type="SUPFAM" id="SSF50129">
    <property type="entry name" value="GroES-like"/>
    <property type="match status" value="1"/>
</dbReference>
<keyword evidence="2 5" id="KW-0479">Metal-binding</keyword>
<reference evidence="8" key="1">
    <citation type="submission" date="2024-05" db="EMBL/GenBank/DDBJ databases">
        <title>Herbiconiux sp. A18JL235.</title>
        <authorList>
            <person name="Zhang G."/>
        </authorList>
    </citation>
    <scope>NUCLEOTIDE SEQUENCE</scope>
    <source>
        <strain evidence="8">A18JL235</strain>
    </source>
</reference>
<evidence type="ECO:0000259" key="6">
    <source>
        <dbReference type="Pfam" id="PF00107"/>
    </source>
</evidence>
<dbReference type="Gene3D" id="3.90.180.10">
    <property type="entry name" value="Medium-chain alcohol dehydrogenases, catalytic domain"/>
    <property type="match status" value="1"/>
</dbReference>
<dbReference type="GO" id="GO:0016491">
    <property type="term" value="F:oxidoreductase activity"/>
    <property type="evidence" value="ECO:0007669"/>
    <property type="project" value="UniProtKB-KW"/>
</dbReference>
<evidence type="ECO:0000313" key="8">
    <source>
        <dbReference type="EMBL" id="XDI06006.1"/>
    </source>
</evidence>
<dbReference type="InterPro" id="IPR036291">
    <property type="entry name" value="NAD(P)-bd_dom_sf"/>
</dbReference>
<dbReference type="Pfam" id="PF08240">
    <property type="entry name" value="ADH_N"/>
    <property type="match status" value="1"/>
</dbReference>
<dbReference type="PROSITE" id="PS00059">
    <property type="entry name" value="ADH_ZINC"/>
    <property type="match status" value="1"/>
</dbReference>
<name>A0AB39BIM8_9MICO</name>
<dbReference type="PANTHER" id="PTHR43401">
    <property type="entry name" value="L-THREONINE 3-DEHYDROGENASE"/>
    <property type="match status" value="1"/>
</dbReference>
<dbReference type="InterPro" id="IPR002328">
    <property type="entry name" value="ADH_Zn_CS"/>
</dbReference>
<evidence type="ECO:0000256" key="4">
    <source>
        <dbReference type="ARBA" id="ARBA00023002"/>
    </source>
</evidence>
<feature type="domain" description="Alcohol dehydrogenase-like C-terminal" evidence="6">
    <location>
        <begin position="194"/>
        <end position="306"/>
    </location>
</feature>
<dbReference type="SUPFAM" id="SSF51735">
    <property type="entry name" value="NAD(P)-binding Rossmann-fold domains"/>
    <property type="match status" value="1"/>
</dbReference>
<dbReference type="InterPro" id="IPR050129">
    <property type="entry name" value="Zn_alcohol_dh"/>
</dbReference>
<dbReference type="Gene3D" id="3.40.50.720">
    <property type="entry name" value="NAD(P)-binding Rossmann-like Domain"/>
    <property type="match status" value="1"/>
</dbReference>
<keyword evidence="4" id="KW-0560">Oxidoreductase</keyword>
<dbReference type="AlphaFoldDB" id="A0AB39BIM8"/>
<comment type="cofactor">
    <cofactor evidence="1 5">
        <name>Zn(2+)</name>
        <dbReference type="ChEBI" id="CHEBI:29105"/>
    </cofactor>
</comment>